<dbReference type="Proteomes" id="UP000439123">
    <property type="component" value="Unassembled WGS sequence"/>
</dbReference>
<gene>
    <name evidence="2" type="ORF">AERO8C_30086</name>
</gene>
<evidence type="ECO:0000313" key="2">
    <source>
        <dbReference type="EMBL" id="VXA86499.1"/>
    </source>
</evidence>
<dbReference type="AlphaFoldDB" id="A0A653L608"/>
<protein>
    <submittedName>
        <fullName evidence="2">Uncharacterized protein</fullName>
    </submittedName>
</protein>
<organism evidence="2 3">
    <name type="scientific">Aeromonas veronii</name>
    <dbReference type="NCBI Taxonomy" id="654"/>
    <lineage>
        <taxon>Bacteria</taxon>
        <taxon>Pseudomonadati</taxon>
        <taxon>Pseudomonadota</taxon>
        <taxon>Gammaproteobacteria</taxon>
        <taxon>Aeromonadales</taxon>
        <taxon>Aeromonadaceae</taxon>
        <taxon>Aeromonas</taxon>
    </lineage>
</organism>
<sequence length="101" mass="11248">MVQLGGVDPQIVQTVVDTVHTVPDWQGDDHQQDAGTPPGAGERVHAVIAHGFHVHDAHGHQQTGDEDNDRQQHGNDHATRTKQTPVNWFVRTSHCFLLRPR</sequence>
<evidence type="ECO:0000256" key="1">
    <source>
        <dbReference type="SAM" id="MobiDB-lite"/>
    </source>
</evidence>
<feature type="region of interest" description="Disordered" evidence="1">
    <location>
        <begin position="21"/>
        <end position="85"/>
    </location>
</feature>
<evidence type="ECO:0000313" key="3">
    <source>
        <dbReference type="Proteomes" id="UP000439123"/>
    </source>
</evidence>
<accession>A0A653L608</accession>
<feature type="compositionally biased region" description="Basic and acidic residues" evidence="1">
    <location>
        <begin position="69"/>
        <end position="79"/>
    </location>
</feature>
<reference evidence="2 3" key="1">
    <citation type="submission" date="2019-10" db="EMBL/GenBank/DDBJ databases">
        <authorList>
            <person name="Karimi E."/>
        </authorList>
    </citation>
    <scope>NUCLEOTIDE SEQUENCE [LARGE SCALE GENOMIC DNA]</scope>
    <source>
        <strain evidence="2">Aeromonas sp. 8C</strain>
    </source>
</reference>
<dbReference type="EMBL" id="CABWLC010000016">
    <property type="protein sequence ID" value="VXA86499.1"/>
    <property type="molecule type" value="Genomic_DNA"/>
</dbReference>
<name>A0A653L608_AERVE</name>
<proteinExistence type="predicted"/>